<dbReference type="eggNOG" id="COG1131">
    <property type="taxonomic scope" value="Bacteria"/>
</dbReference>
<dbReference type="EMBL" id="JRKJ01000018">
    <property type="protein sequence ID" value="KGQ18652.1"/>
    <property type="molecule type" value="Genomic_DNA"/>
</dbReference>
<reference evidence="7 8" key="1">
    <citation type="submission" date="2014-09" db="EMBL/GenBank/DDBJ databases">
        <title>Genome sequences of Lysobacter dokdonensis DS-58.</title>
        <authorList>
            <person name="Kim J.F."/>
            <person name="Kwak M.-J."/>
        </authorList>
    </citation>
    <scope>NUCLEOTIDE SEQUENCE [LARGE SCALE GENOMIC DNA]</scope>
    <source>
        <strain evidence="7 8">DS-58</strain>
    </source>
</reference>
<comment type="caution">
    <text evidence="7">The sequence shown here is derived from an EMBL/GenBank/DDBJ whole genome shotgun (WGS) entry which is preliminary data.</text>
</comment>
<evidence type="ECO:0000256" key="3">
    <source>
        <dbReference type="ARBA" id="ARBA00022458"/>
    </source>
</evidence>
<dbReference type="PANTHER" id="PTHR42711:SF5">
    <property type="entry name" value="ABC TRANSPORTER ATP-BINDING PROTEIN NATA"/>
    <property type="match status" value="1"/>
</dbReference>
<name>A0A0A2WIY2_9GAMM</name>
<dbReference type="PATRIC" id="fig|1300345.3.peg.2344"/>
<evidence type="ECO:0000256" key="5">
    <source>
        <dbReference type="ARBA" id="ARBA00022840"/>
    </source>
</evidence>
<protein>
    <submittedName>
        <fullName evidence="7">ABC-type multidrug transport system, ATPase component</fullName>
    </submittedName>
</protein>
<keyword evidence="2" id="KW-0813">Transport</keyword>
<keyword evidence="4" id="KW-0547">Nucleotide-binding</keyword>
<dbReference type="Gene3D" id="3.40.50.300">
    <property type="entry name" value="P-loop containing nucleotide triphosphate hydrolases"/>
    <property type="match status" value="1"/>
</dbReference>
<evidence type="ECO:0000313" key="8">
    <source>
        <dbReference type="Proteomes" id="UP000030518"/>
    </source>
</evidence>
<feature type="domain" description="ABC transporter" evidence="6">
    <location>
        <begin position="12"/>
        <end position="241"/>
    </location>
</feature>
<dbReference type="GO" id="GO:0005524">
    <property type="term" value="F:ATP binding"/>
    <property type="evidence" value="ECO:0007669"/>
    <property type="project" value="UniProtKB-KW"/>
</dbReference>
<keyword evidence="8" id="KW-1185">Reference proteome</keyword>
<dbReference type="Pfam" id="PF00005">
    <property type="entry name" value="ABC_tran"/>
    <property type="match status" value="1"/>
</dbReference>
<dbReference type="InterPro" id="IPR050763">
    <property type="entry name" value="ABC_transporter_ATP-binding"/>
</dbReference>
<dbReference type="PROSITE" id="PS50893">
    <property type="entry name" value="ABC_TRANSPORTER_2"/>
    <property type="match status" value="1"/>
</dbReference>
<sequence>MSAQPDATNLAIRARGLTKRFKDLIAVDHVDLSVPKANVYGFLGPNGSGKTTTIRMLCGLMTPTEGEIEVLGLTLPKQAEALRLRIGYMTQKFSLFEDLSVRENLEFLAAVQGLPRAKAKARIDELVQRYHFEDRQKQLAGTMSGGQKQRLALAGAVIHSPELLFLDEPTSAVDPESRRDFWEKLFELADGGTTILVSTHYMDEAERCHRLAILDRGVLVADGSPAELTGAIAGRTLAVHSNTPRRARRALMETPGVISAAQVGNTLRVLTSESGIADRLQQVLAQGGLHGEIAESEPNLEDVFVSATRGREAAKAQEAA</sequence>
<keyword evidence="3" id="KW-0536">Nodulation</keyword>
<dbReference type="Proteomes" id="UP000030518">
    <property type="component" value="Unassembled WGS sequence"/>
</dbReference>
<dbReference type="InterPro" id="IPR017871">
    <property type="entry name" value="ABC_transporter-like_CS"/>
</dbReference>
<gene>
    <name evidence="7" type="ORF">LF41_682</name>
</gene>
<accession>A0A0A2WIY2</accession>
<dbReference type="PROSITE" id="PS00211">
    <property type="entry name" value="ABC_TRANSPORTER_1"/>
    <property type="match status" value="1"/>
</dbReference>
<evidence type="ECO:0000259" key="6">
    <source>
        <dbReference type="PROSITE" id="PS50893"/>
    </source>
</evidence>
<dbReference type="InterPro" id="IPR027417">
    <property type="entry name" value="P-loop_NTPase"/>
</dbReference>
<comment type="similarity">
    <text evidence="1">Belongs to the ABC transporter superfamily.</text>
</comment>
<dbReference type="InterPro" id="IPR003439">
    <property type="entry name" value="ABC_transporter-like_ATP-bd"/>
</dbReference>
<evidence type="ECO:0000313" key="7">
    <source>
        <dbReference type="EMBL" id="KGQ18652.1"/>
    </source>
</evidence>
<evidence type="ECO:0000256" key="4">
    <source>
        <dbReference type="ARBA" id="ARBA00022741"/>
    </source>
</evidence>
<dbReference type="AlphaFoldDB" id="A0A0A2WIY2"/>
<dbReference type="STRING" id="1300345.LF41_682"/>
<dbReference type="PANTHER" id="PTHR42711">
    <property type="entry name" value="ABC TRANSPORTER ATP-BINDING PROTEIN"/>
    <property type="match status" value="1"/>
</dbReference>
<dbReference type="SMART" id="SM00382">
    <property type="entry name" value="AAA"/>
    <property type="match status" value="1"/>
</dbReference>
<dbReference type="GO" id="GO:0016887">
    <property type="term" value="F:ATP hydrolysis activity"/>
    <property type="evidence" value="ECO:0007669"/>
    <property type="project" value="InterPro"/>
</dbReference>
<proteinExistence type="inferred from homology"/>
<organism evidence="7 8">
    <name type="scientific">Lysobacter dokdonensis DS-58</name>
    <dbReference type="NCBI Taxonomy" id="1300345"/>
    <lineage>
        <taxon>Bacteria</taxon>
        <taxon>Pseudomonadati</taxon>
        <taxon>Pseudomonadota</taxon>
        <taxon>Gammaproteobacteria</taxon>
        <taxon>Lysobacterales</taxon>
        <taxon>Lysobacteraceae</taxon>
        <taxon>Noviluteimonas</taxon>
    </lineage>
</organism>
<keyword evidence="5" id="KW-0067">ATP-binding</keyword>
<evidence type="ECO:0000256" key="2">
    <source>
        <dbReference type="ARBA" id="ARBA00022448"/>
    </source>
</evidence>
<dbReference type="InterPro" id="IPR003593">
    <property type="entry name" value="AAA+_ATPase"/>
</dbReference>
<dbReference type="CDD" id="cd03230">
    <property type="entry name" value="ABC_DR_subfamily_A"/>
    <property type="match status" value="1"/>
</dbReference>
<evidence type="ECO:0000256" key="1">
    <source>
        <dbReference type="ARBA" id="ARBA00005417"/>
    </source>
</evidence>
<dbReference type="SUPFAM" id="SSF52540">
    <property type="entry name" value="P-loop containing nucleoside triphosphate hydrolases"/>
    <property type="match status" value="1"/>
</dbReference>